<accession>A0A8B8GHW1</accession>
<feature type="region of interest" description="Disordered" evidence="1">
    <location>
        <begin position="1101"/>
        <end position="1135"/>
    </location>
</feature>
<dbReference type="InterPro" id="IPR051853">
    <property type="entry name" value="SH2-Ras-GEF_adapter"/>
</dbReference>
<feature type="region of interest" description="Disordered" evidence="1">
    <location>
        <begin position="281"/>
        <end position="302"/>
    </location>
</feature>
<feature type="compositionally biased region" description="Acidic residues" evidence="1">
    <location>
        <begin position="173"/>
        <end position="184"/>
    </location>
</feature>
<feature type="compositionally biased region" description="Basic residues" evidence="1">
    <location>
        <begin position="37"/>
        <end position="51"/>
    </location>
</feature>
<feature type="region of interest" description="Disordered" evidence="1">
    <location>
        <begin position="1"/>
        <end position="91"/>
    </location>
</feature>
<feature type="compositionally biased region" description="Polar residues" evidence="1">
    <location>
        <begin position="533"/>
        <end position="558"/>
    </location>
</feature>
<name>A0A8B8GHW1_9HEMI</name>
<feature type="compositionally biased region" description="Polar residues" evidence="1">
    <location>
        <begin position="52"/>
        <end position="63"/>
    </location>
</feature>
<dbReference type="GO" id="GO:0005085">
    <property type="term" value="F:guanyl-nucleotide exchange factor activity"/>
    <property type="evidence" value="ECO:0007669"/>
    <property type="project" value="InterPro"/>
</dbReference>
<dbReference type="InterPro" id="IPR036964">
    <property type="entry name" value="RASGEF_cat_dom_sf"/>
</dbReference>
<dbReference type="PANTHER" id="PTHR14247">
    <property type="entry name" value="BREAST CANCER ANTI-ESTROGEN RESISTANCE PROTEIN 3 HOMOLOG-LIKE PROTEIN"/>
    <property type="match status" value="1"/>
</dbReference>
<feature type="compositionally biased region" description="Low complexity" evidence="1">
    <location>
        <begin position="64"/>
        <end position="82"/>
    </location>
</feature>
<dbReference type="GeneID" id="112692209"/>
<gene>
    <name evidence="3" type="primary">LOC112692209</name>
</gene>
<dbReference type="OrthoDB" id="2412973at2759"/>
<keyword evidence="2" id="KW-1185">Reference proteome</keyword>
<dbReference type="Proteomes" id="UP000694846">
    <property type="component" value="Unplaced"/>
</dbReference>
<dbReference type="RefSeq" id="XP_025422593.1">
    <property type="nucleotide sequence ID" value="XM_025566808.1"/>
</dbReference>
<feature type="compositionally biased region" description="Polar residues" evidence="1">
    <location>
        <begin position="1112"/>
        <end position="1133"/>
    </location>
</feature>
<organism evidence="2 3">
    <name type="scientific">Sipha flava</name>
    <name type="common">yellow sugarcane aphid</name>
    <dbReference type="NCBI Taxonomy" id="143950"/>
    <lineage>
        <taxon>Eukaryota</taxon>
        <taxon>Metazoa</taxon>
        <taxon>Ecdysozoa</taxon>
        <taxon>Arthropoda</taxon>
        <taxon>Hexapoda</taxon>
        <taxon>Insecta</taxon>
        <taxon>Pterygota</taxon>
        <taxon>Neoptera</taxon>
        <taxon>Paraneoptera</taxon>
        <taxon>Hemiptera</taxon>
        <taxon>Sternorrhyncha</taxon>
        <taxon>Aphidomorpha</taxon>
        <taxon>Aphidoidea</taxon>
        <taxon>Aphididae</taxon>
        <taxon>Sipha</taxon>
    </lineage>
</organism>
<feature type="region of interest" description="Disordered" evidence="1">
    <location>
        <begin position="581"/>
        <end position="624"/>
    </location>
</feature>
<evidence type="ECO:0000313" key="2">
    <source>
        <dbReference type="Proteomes" id="UP000694846"/>
    </source>
</evidence>
<dbReference type="Gene3D" id="1.10.840.10">
    <property type="entry name" value="Ras guanine-nucleotide exchange factors catalytic domain"/>
    <property type="match status" value="2"/>
</dbReference>
<feature type="region of interest" description="Disordered" evidence="1">
    <location>
        <begin position="168"/>
        <end position="194"/>
    </location>
</feature>
<feature type="region of interest" description="Disordered" evidence="1">
    <location>
        <begin position="746"/>
        <end position="774"/>
    </location>
</feature>
<dbReference type="GO" id="GO:0007264">
    <property type="term" value="P:small GTPase-mediated signal transduction"/>
    <property type="evidence" value="ECO:0007669"/>
    <property type="project" value="InterPro"/>
</dbReference>
<reference evidence="3" key="1">
    <citation type="submission" date="2025-08" db="UniProtKB">
        <authorList>
            <consortium name="RefSeq"/>
        </authorList>
    </citation>
    <scope>IDENTIFICATION</scope>
    <source>
        <tissue evidence="3">Whole body</tissue>
    </source>
</reference>
<feature type="region of interest" description="Disordered" evidence="1">
    <location>
        <begin position="935"/>
        <end position="954"/>
    </location>
</feature>
<protein>
    <submittedName>
        <fullName evidence="3">Uncharacterized protein LOC112692209 isoform X1</fullName>
    </submittedName>
</protein>
<dbReference type="PANTHER" id="PTHR14247:SF8">
    <property type="entry name" value="RAS-GEF DOMAIN-CONTAINING PROTEIN"/>
    <property type="match status" value="1"/>
</dbReference>
<feature type="compositionally biased region" description="Low complexity" evidence="1">
    <location>
        <begin position="594"/>
        <end position="621"/>
    </location>
</feature>
<feature type="compositionally biased region" description="Low complexity" evidence="1">
    <location>
        <begin position="504"/>
        <end position="527"/>
    </location>
</feature>
<evidence type="ECO:0000256" key="1">
    <source>
        <dbReference type="SAM" id="MobiDB-lite"/>
    </source>
</evidence>
<sequence>MAASFTVPSNDAGGSGTSGSNSRKRSESSDQDDNSSRRQRRRKSLKPRQNRRATMSTSSSKMFSQPLLPTRPQQQSQQQVQPPSYPPSGIIATNEYAHTEVDRNKKLLEWELSKLGAEDLRSHAWYHGDRVDRNEAERLLRQCVAEEHGITAAATATSAAANDAVVPLTGGQDDSDEVGSDGLEDVSSASSEGDFPLDDFLDGLVDESGNVPDPFTATTTVKAAALLLQQRRRADVLPTKRPVHPKRNRKHFYCFLVRDSTNVQPPGRYVVSCLRVDKYDNENYDKNKPQNHASNIGDERKRNKFLRRQLQRRQRRQQRRPILHFVINEIVLQPGTVYERSQFTFGDTLPTMATTISSNSTINSSNGRQYQPGFDSIPHLIRYYVGGADDNAVLSYGGNDASINSLFPQLSHTEVRIRYPCNRRCPLTNISSTNETKNQSYVPAVTDHKQIRQHIPASLADSNKIPTSNSTFSPAETLLSLQNVFHQWDASSSTQNTSHWRQLSSSFRSSSRRTPSATVTSATVTSAEACNPIENTESASTNLSPNSTLPRSLTSSPGPSKIATHTLSSVSSLSAQSMLSTTLPHSFKTPHPPASKSSSTSGISNTTLRSTTSSSFSNSSSVVPQVPDSDLIISTSSGSLSLAQRSSITVSLNNQPPINKEPSPLRKFRIPDKSLTLNDTPDLFEQSTSSMCCSNVGKSEESRIDIDAEIAAALSAVGDDCGTALDDMLDDPYPVTVRSSFAHVNTGSDYQGRLGSHQIGSESHRSRPRDHQSRIDSYNAMVERDYSLCAGRSVIRSTRYLTNNNYESDRHQLERPTLLPFPQNLSSLLDSPLLYSPPPVLSLDSEMDHKPNHEQLKFQNKDDKNSRPYKHHPIGAAGRELKFDNTMDIERFYEEIGESMQRRKNSIKNNREMERQTLKEWADMEIERLICEGRMNPDEDSDTEEVTHEPTDDEDFEMWRSRWSSSIRSKFDGTPEERRSERLNRRRERFIEARISELRQRSLFIQNRVSAVNHLTNKNLSEIGLSEGFSTMNNYPGSIGLNVQNRTTTETRASGSSIQSSKIDGIVKKMVNRWVGAGNSISNIPSATVTRESNNDISIIQQNMATRRPSSKKSSTQTSGEHQSSLENNSLSTEKYPHCTQVNQTTIVGQGDTVNVINANKPSTSATYTQHTSIATDTIVSEMENSSSRSDTVVYKQVGDYENIGSLNDNRRKKNNDMNNEQCIDSIEKDSIFLDDMKYCSSLESSNNSNGSQDFSAAEGVDYANIVSRVTDNNEEIDYQNVDKDHKKLFNQEKRQKLLCNDNEDGAPVATALRAVHLAIIGDPKDEGTTSSVAGTGRLAAALCNADGRSTVLPYRNCTESEKEENSMGSCPLQLLGQPGPEGRRARLDVIERFACLQYLVAMTVIVTPCLLLIGNNTKNPKDEHLEWSLEDEYEYRRRKFYYRCAGIGNWYFSDADSDDDDDDYQLTANSDFDSGYILPPKEEWAIEKRHWLDLLNQHRATALDKWIRTAADTKQAVGDVYGYRALMSALCSDRIQDLREAWTTLRRLHTATAVAFESRLRPEFLGRRDKHTPVGGVEAVHDFNEDNDVDLLLQLPPNATVPDATALAVLYEHLYNDADYDATFSITNANDKNTKEDKNPRPSSLFTSPLLLSPSPWSSPNSGISSGLGASLTADYGLQALHILCIQYSEWVQQSYTKKNVMVSCTKPSPMLQLDRFRNNFQTLLRQYGDSAYDDNNQDDYVDKYVYGYDQFKENIVSCKNKPSYNRNDSFEYERHYEDKVEEYGASGEDYDDCGDDDDDDDATVICCGNSSLLAINAVNVPTNITSDTTKIPMTEKKSRQKTATDNDRECSRRVDRSECHWIKTSGAYGPAPLNIVFRTELHVRLFWPPTLLIDYKADSDDDNDDSVDHQFAVPAYALGTTYLALAKTTRCGTGKERGHQKSTQSSNMLDRVITEQLNQAAYDMRLRYKAMDKFLDGACAYSKIAAKLINSDLTATGNQQQRSLLPK</sequence>
<feature type="region of interest" description="Disordered" evidence="1">
    <location>
        <begin position="496"/>
        <end position="564"/>
    </location>
</feature>
<proteinExistence type="predicted"/>
<evidence type="ECO:0000313" key="3">
    <source>
        <dbReference type="RefSeq" id="XP_025422593.1"/>
    </source>
</evidence>
<feature type="compositionally biased region" description="Basic and acidic residues" evidence="1">
    <location>
        <begin position="762"/>
        <end position="774"/>
    </location>
</feature>